<reference evidence="8 9" key="1">
    <citation type="journal article" date="2019" name="Nat. Microbiol.">
        <title>Mediterranean grassland soil C-N compound turnover is dependent on rainfall and depth, and is mediated by genomically divergent microorganisms.</title>
        <authorList>
            <person name="Diamond S."/>
            <person name="Andeer P.F."/>
            <person name="Li Z."/>
            <person name="Crits-Christoph A."/>
            <person name="Burstein D."/>
            <person name="Anantharaman K."/>
            <person name="Lane K.R."/>
            <person name="Thomas B.C."/>
            <person name="Pan C."/>
            <person name="Northen T.R."/>
            <person name="Banfield J.F."/>
        </authorList>
    </citation>
    <scope>NUCLEOTIDE SEQUENCE [LARGE SCALE GENOMIC DNA]</scope>
    <source>
        <strain evidence="8">WS_3</strain>
    </source>
</reference>
<evidence type="ECO:0000256" key="6">
    <source>
        <dbReference type="ARBA" id="ARBA00022833"/>
    </source>
</evidence>
<protein>
    <recommendedName>
        <fullName evidence="3">adenosine deaminase</fullName>
        <ecNumber evidence="3">3.5.4.4</ecNumber>
    </recommendedName>
</protein>
<dbReference type="EC" id="3.5.4.4" evidence="3"/>
<comment type="caution">
    <text evidence="8">The sequence shown here is derived from an EMBL/GenBank/DDBJ whole genome shotgun (WGS) entry which is preliminary data.</text>
</comment>
<evidence type="ECO:0000313" key="9">
    <source>
        <dbReference type="Proteomes" id="UP000320184"/>
    </source>
</evidence>
<dbReference type="InterPro" id="IPR006330">
    <property type="entry name" value="Ado/ade_deaminase"/>
</dbReference>
<gene>
    <name evidence="8" type="ORF">E6K73_02250</name>
</gene>
<comment type="similarity">
    <text evidence="2">Belongs to the metallo-dependent hydrolases superfamily. Adenosine and AMP deaminases family.</text>
</comment>
<accession>A0A538SMS2</accession>
<dbReference type="Proteomes" id="UP000320184">
    <property type="component" value="Unassembled WGS sequence"/>
</dbReference>
<dbReference type="NCBIfam" id="TIGR01430">
    <property type="entry name" value="aden_deam"/>
    <property type="match status" value="1"/>
</dbReference>
<dbReference type="GO" id="GO:0046103">
    <property type="term" value="P:inosine biosynthetic process"/>
    <property type="evidence" value="ECO:0007669"/>
    <property type="project" value="TreeGrafter"/>
</dbReference>
<dbReference type="GO" id="GO:0005829">
    <property type="term" value="C:cytosol"/>
    <property type="evidence" value="ECO:0007669"/>
    <property type="project" value="TreeGrafter"/>
</dbReference>
<dbReference type="InterPro" id="IPR032466">
    <property type="entry name" value="Metal_Hydrolase"/>
</dbReference>
<dbReference type="SUPFAM" id="SSF51556">
    <property type="entry name" value="Metallo-dependent hydrolases"/>
    <property type="match status" value="1"/>
</dbReference>
<organism evidence="8 9">
    <name type="scientific">Eiseniibacteriota bacterium</name>
    <dbReference type="NCBI Taxonomy" id="2212470"/>
    <lineage>
        <taxon>Bacteria</taxon>
        <taxon>Candidatus Eiseniibacteriota</taxon>
    </lineage>
</organism>
<feature type="domain" description="Adenosine deaminase" evidence="7">
    <location>
        <begin position="7"/>
        <end position="327"/>
    </location>
</feature>
<keyword evidence="5 8" id="KW-0378">Hydrolase</keyword>
<dbReference type="PANTHER" id="PTHR11409">
    <property type="entry name" value="ADENOSINE DEAMINASE"/>
    <property type="match status" value="1"/>
</dbReference>
<dbReference type="GO" id="GO:0006154">
    <property type="term" value="P:adenosine catabolic process"/>
    <property type="evidence" value="ECO:0007669"/>
    <property type="project" value="TreeGrafter"/>
</dbReference>
<evidence type="ECO:0000256" key="1">
    <source>
        <dbReference type="ARBA" id="ARBA00001947"/>
    </source>
</evidence>
<evidence type="ECO:0000256" key="4">
    <source>
        <dbReference type="ARBA" id="ARBA00022723"/>
    </source>
</evidence>
<dbReference type="Gene3D" id="3.20.20.140">
    <property type="entry name" value="Metal-dependent hydrolases"/>
    <property type="match status" value="1"/>
</dbReference>
<sequence>MIDPALPLIDLHRHLDGSVRLETILDLGRRHGIELPAWDVEGLRPHVQVAEPEPGVMAFIARFRWMTAVLVDLEACRRVAYESVADARQEGIDYVELRFSPWFMAETHGLDPAGVVEAVLDGVSAGARDFGLPTGAIGILSRTYGPEIARRELEALLRHRGRIVGLDLAGDEAGQPADLFVDHFRRARDSGWRVTVHAGEAAGPESVWKALRELGAARIGHAVRASEDPALLDYMLERGIGIEANLTSNVQTRTVPGYGSHPLRRWLERGLLATINTDDPGISGIDLPHEYRVAAPAAGLAPEQVRQAQRNALEVAFLSREERDALARAKAVALGSGGAREAR</sequence>
<keyword evidence="4" id="KW-0479">Metal-binding</keyword>
<dbReference type="NCBIfam" id="NF006846">
    <property type="entry name" value="PRK09358.1-1"/>
    <property type="match status" value="1"/>
</dbReference>
<dbReference type="AlphaFoldDB" id="A0A538SMS2"/>
<dbReference type="PANTHER" id="PTHR11409:SF43">
    <property type="entry name" value="ADENOSINE DEAMINASE"/>
    <property type="match status" value="1"/>
</dbReference>
<dbReference type="FunFam" id="3.20.20.140:FF:000009">
    <property type="entry name" value="Adenosine deaminase"/>
    <property type="match status" value="1"/>
</dbReference>
<dbReference type="EMBL" id="VBOT01000029">
    <property type="protein sequence ID" value="TMQ52676.1"/>
    <property type="molecule type" value="Genomic_DNA"/>
</dbReference>
<proteinExistence type="inferred from homology"/>
<dbReference type="GO" id="GO:0043103">
    <property type="term" value="P:hypoxanthine salvage"/>
    <property type="evidence" value="ECO:0007669"/>
    <property type="project" value="TreeGrafter"/>
</dbReference>
<evidence type="ECO:0000256" key="3">
    <source>
        <dbReference type="ARBA" id="ARBA00012784"/>
    </source>
</evidence>
<dbReference type="GO" id="GO:0004000">
    <property type="term" value="F:adenosine deaminase activity"/>
    <property type="evidence" value="ECO:0007669"/>
    <property type="project" value="UniProtKB-ARBA"/>
</dbReference>
<evidence type="ECO:0000259" key="7">
    <source>
        <dbReference type="Pfam" id="PF00962"/>
    </source>
</evidence>
<evidence type="ECO:0000313" key="8">
    <source>
        <dbReference type="EMBL" id="TMQ52676.1"/>
    </source>
</evidence>
<evidence type="ECO:0000256" key="5">
    <source>
        <dbReference type="ARBA" id="ARBA00022801"/>
    </source>
</evidence>
<evidence type="ECO:0000256" key="2">
    <source>
        <dbReference type="ARBA" id="ARBA00006676"/>
    </source>
</evidence>
<comment type="cofactor">
    <cofactor evidence="1">
        <name>Zn(2+)</name>
        <dbReference type="ChEBI" id="CHEBI:29105"/>
    </cofactor>
</comment>
<dbReference type="InterPro" id="IPR001365">
    <property type="entry name" value="A_deaminase_dom"/>
</dbReference>
<name>A0A538SMS2_UNCEI</name>
<keyword evidence="6" id="KW-0862">Zinc</keyword>
<dbReference type="Pfam" id="PF00962">
    <property type="entry name" value="A_deaminase"/>
    <property type="match status" value="1"/>
</dbReference>
<dbReference type="GO" id="GO:0046872">
    <property type="term" value="F:metal ion binding"/>
    <property type="evidence" value="ECO:0007669"/>
    <property type="project" value="UniProtKB-KW"/>
</dbReference>